<gene>
    <name evidence="2" type="ORF">JY572_13965</name>
</gene>
<evidence type="ECO:0000313" key="2">
    <source>
        <dbReference type="EMBL" id="QSQ17092.1"/>
    </source>
</evidence>
<feature type="transmembrane region" description="Helical" evidence="1">
    <location>
        <begin position="140"/>
        <end position="159"/>
    </location>
</feature>
<evidence type="ECO:0000313" key="3">
    <source>
        <dbReference type="Proteomes" id="UP000663090"/>
    </source>
</evidence>
<keyword evidence="1" id="KW-0472">Membrane</keyword>
<reference evidence="2 3" key="1">
    <citation type="submission" date="2021-02" db="EMBL/GenBank/DDBJ databases">
        <title>De Novo genome assembly of isolated myxobacteria.</title>
        <authorList>
            <person name="Stevens D.C."/>
        </authorList>
    </citation>
    <scope>NUCLEOTIDE SEQUENCE [LARGE SCALE GENOMIC DNA]</scope>
    <source>
        <strain evidence="2 3">SCHIC003</strain>
    </source>
</reference>
<dbReference type="RefSeq" id="WP_206718727.1">
    <property type="nucleotide sequence ID" value="NZ_CP071091.1"/>
</dbReference>
<accession>A0ABX7NHP8</accession>
<proteinExistence type="predicted"/>
<organism evidence="2 3">
    <name type="scientific">Myxococcus landrumensis</name>
    <dbReference type="NCBI Taxonomy" id="2813577"/>
    <lineage>
        <taxon>Bacteria</taxon>
        <taxon>Pseudomonadati</taxon>
        <taxon>Myxococcota</taxon>
        <taxon>Myxococcia</taxon>
        <taxon>Myxococcales</taxon>
        <taxon>Cystobacterineae</taxon>
        <taxon>Myxococcaceae</taxon>
        <taxon>Myxococcus</taxon>
    </lineage>
</organism>
<protein>
    <recommendedName>
        <fullName evidence="4">Lipoprotein</fullName>
    </recommendedName>
</protein>
<keyword evidence="1" id="KW-1133">Transmembrane helix</keyword>
<name>A0ABX7NHP8_9BACT</name>
<dbReference type="Proteomes" id="UP000663090">
    <property type="component" value="Chromosome"/>
</dbReference>
<evidence type="ECO:0008006" key="4">
    <source>
        <dbReference type="Google" id="ProtNLM"/>
    </source>
</evidence>
<evidence type="ECO:0000256" key="1">
    <source>
        <dbReference type="SAM" id="Phobius"/>
    </source>
</evidence>
<keyword evidence="3" id="KW-1185">Reference proteome</keyword>
<sequence length="160" mass="17305">MALPPHEYARSALNAELHVQVAVDRIELPPVTPGNAVVTGHITRVFRGSPSLHSTPVSFTVEVCREGDDVDPSGTLWTDPARLEQASVIEVFLNSYPDGFRNASYDTTLLAAPTDSPTIEYTEEMAQDPDDVPMGGPHRMLLFGFVAAIGIAVLCWMLVG</sequence>
<dbReference type="EMBL" id="CP071091">
    <property type="protein sequence ID" value="QSQ17092.1"/>
    <property type="molecule type" value="Genomic_DNA"/>
</dbReference>
<keyword evidence="1" id="KW-0812">Transmembrane</keyword>